<dbReference type="PANTHER" id="PTHR46112">
    <property type="entry name" value="AMINOPEPTIDASE"/>
    <property type="match status" value="1"/>
</dbReference>
<evidence type="ECO:0000259" key="1">
    <source>
        <dbReference type="Pfam" id="PF00557"/>
    </source>
</evidence>
<gene>
    <name evidence="3" type="ORF">HH215_14830</name>
</gene>
<dbReference type="CDD" id="cd01066">
    <property type="entry name" value="APP_MetAP"/>
    <property type="match status" value="1"/>
</dbReference>
<dbReference type="SUPFAM" id="SSF53092">
    <property type="entry name" value="Creatinase/prolidase N-terminal domain"/>
    <property type="match status" value="1"/>
</dbReference>
<keyword evidence="4" id="KW-1185">Reference proteome</keyword>
<dbReference type="RefSeq" id="WP_169280604.1">
    <property type="nucleotide sequence ID" value="NZ_CP051680.1"/>
</dbReference>
<feature type="domain" description="Peptidase M24" evidence="1">
    <location>
        <begin position="152"/>
        <end position="385"/>
    </location>
</feature>
<keyword evidence="3" id="KW-0645">Protease</keyword>
<evidence type="ECO:0000259" key="2">
    <source>
        <dbReference type="Pfam" id="PF01321"/>
    </source>
</evidence>
<name>A0A7Z2ZLZ0_9BACL</name>
<dbReference type="InterPro" id="IPR029149">
    <property type="entry name" value="Creatin/AminoP/Spt16_N"/>
</dbReference>
<dbReference type="InterPro" id="IPR050659">
    <property type="entry name" value="Peptidase_M24B"/>
</dbReference>
<organism evidence="3 4">
    <name type="scientific">Cohnella herbarum</name>
    <dbReference type="NCBI Taxonomy" id="2728023"/>
    <lineage>
        <taxon>Bacteria</taxon>
        <taxon>Bacillati</taxon>
        <taxon>Bacillota</taxon>
        <taxon>Bacilli</taxon>
        <taxon>Bacillales</taxon>
        <taxon>Paenibacillaceae</taxon>
        <taxon>Cohnella</taxon>
    </lineage>
</organism>
<protein>
    <submittedName>
        <fullName evidence="3">Aminopeptidase P family protein</fullName>
    </submittedName>
</protein>
<dbReference type="Gene3D" id="3.90.230.10">
    <property type="entry name" value="Creatinase/methionine aminopeptidase superfamily"/>
    <property type="match status" value="1"/>
</dbReference>
<keyword evidence="3" id="KW-0378">Hydrolase</keyword>
<feature type="domain" description="Creatinase N-terminal" evidence="2">
    <location>
        <begin position="13"/>
        <end position="143"/>
    </location>
</feature>
<dbReference type="PRINTS" id="PR00599">
    <property type="entry name" value="MAPEPTIDASE"/>
</dbReference>
<dbReference type="GO" id="GO:0008235">
    <property type="term" value="F:metalloexopeptidase activity"/>
    <property type="evidence" value="ECO:0007669"/>
    <property type="project" value="UniProtKB-ARBA"/>
</dbReference>
<dbReference type="Pfam" id="PF00557">
    <property type="entry name" value="Peptidase_M24"/>
    <property type="match status" value="1"/>
</dbReference>
<reference evidence="3 4" key="1">
    <citation type="submission" date="2020-04" db="EMBL/GenBank/DDBJ databases">
        <title>Genome sequencing of novel species.</title>
        <authorList>
            <person name="Heo J."/>
            <person name="Kim S.-J."/>
            <person name="Kim J.-S."/>
            <person name="Hong S.-B."/>
            <person name="Kwon S.-W."/>
        </authorList>
    </citation>
    <scope>NUCLEOTIDE SEQUENCE [LARGE SCALE GENOMIC DNA]</scope>
    <source>
        <strain evidence="3 4">MFER-1</strain>
    </source>
</reference>
<dbReference type="InterPro" id="IPR000994">
    <property type="entry name" value="Pept_M24"/>
</dbReference>
<dbReference type="Gene3D" id="3.40.350.10">
    <property type="entry name" value="Creatinase/prolidase N-terminal domain"/>
    <property type="match status" value="1"/>
</dbReference>
<dbReference type="KEGG" id="cheb:HH215_14830"/>
<proteinExistence type="predicted"/>
<dbReference type="Proteomes" id="UP000502248">
    <property type="component" value="Chromosome"/>
</dbReference>
<accession>A0A7Z2ZLZ0</accession>
<sequence length="402" mass="43989">MHVNPPQDEWLLRKLRLQQKLTENGLEGCLVTQNVGIYYYTGSMQTGYLYMPVKGEPTYYVRRSLERALNESHVRTVELGSFRSFGKQLEADYPALGATSDELPLVGADLDVMPAQLYLRLADTIPQVRLTDASAILRNDRSVKSSYEIGRITHAAEVVASALEAGLASLSEGMTELDLMAVIEYSIRRNGHIGLMRMRNYNQEIMTGIVAAGEAAAEPSYFDGPAGGRGLSPAAPKSVSLRPIGRNEPILIDIGCCVDGYVIDQTRTVVIGELDPDLLAAYDTAAEIMRVSERSLRPGAIPEDIYSQAVEMAKAAGLSQHFMGYGRDQVKFLGHGIGLEIDEWPVLARGFRTPLEPGMTIAVEPKFTFPGRGVVGVENTYLITDTGCKELTVSPDKIYVLP</sequence>
<dbReference type="PANTHER" id="PTHR46112:SF2">
    <property type="entry name" value="XAA-PRO AMINOPEPTIDASE P-RELATED"/>
    <property type="match status" value="1"/>
</dbReference>
<dbReference type="Pfam" id="PF01321">
    <property type="entry name" value="Creatinase_N"/>
    <property type="match status" value="1"/>
</dbReference>
<dbReference type="EMBL" id="CP051680">
    <property type="protein sequence ID" value="QJD84320.1"/>
    <property type="molecule type" value="Genomic_DNA"/>
</dbReference>
<dbReference type="GO" id="GO:0004177">
    <property type="term" value="F:aminopeptidase activity"/>
    <property type="evidence" value="ECO:0007669"/>
    <property type="project" value="UniProtKB-KW"/>
</dbReference>
<evidence type="ECO:0000313" key="4">
    <source>
        <dbReference type="Proteomes" id="UP000502248"/>
    </source>
</evidence>
<keyword evidence="3" id="KW-0031">Aminopeptidase</keyword>
<dbReference type="SUPFAM" id="SSF55920">
    <property type="entry name" value="Creatinase/aminopeptidase"/>
    <property type="match status" value="1"/>
</dbReference>
<dbReference type="InterPro" id="IPR000587">
    <property type="entry name" value="Creatinase_N"/>
</dbReference>
<dbReference type="AlphaFoldDB" id="A0A7Z2ZLZ0"/>
<evidence type="ECO:0000313" key="3">
    <source>
        <dbReference type="EMBL" id="QJD84320.1"/>
    </source>
</evidence>
<dbReference type="InterPro" id="IPR036005">
    <property type="entry name" value="Creatinase/aminopeptidase-like"/>
</dbReference>
<dbReference type="InterPro" id="IPR001714">
    <property type="entry name" value="Pept_M24_MAP"/>
</dbReference>